<organism evidence="9 10">
    <name type="scientific">Faecalicatena faecalis</name>
    <dbReference type="NCBI Taxonomy" id="2726362"/>
    <lineage>
        <taxon>Bacteria</taxon>
        <taxon>Bacillati</taxon>
        <taxon>Bacillota</taxon>
        <taxon>Clostridia</taxon>
        <taxon>Lachnospirales</taxon>
        <taxon>Lachnospiraceae</taxon>
        <taxon>Faecalicatena</taxon>
    </lineage>
</organism>
<comment type="subcellular location">
    <subcellularLocation>
        <location evidence="1">Cell membrane</location>
        <topology evidence="1">Multi-pass membrane protein</topology>
    </subcellularLocation>
</comment>
<evidence type="ECO:0000256" key="6">
    <source>
        <dbReference type="ARBA" id="ARBA00038076"/>
    </source>
</evidence>
<gene>
    <name evidence="9" type="ORF">HGO97_015640</name>
</gene>
<feature type="domain" description="ABC3 transporter permease C-terminal" evidence="8">
    <location>
        <begin position="273"/>
        <end position="390"/>
    </location>
</feature>
<name>A0ABS6D6Z4_9FIRM</name>
<proteinExistence type="inferred from homology"/>
<reference evidence="9 10" key="1">
    <citation type="submission" date="2021-06" db="EMBL/GenBank/DDBJ databases">
        <title>Faecalicatena sp. nov. isolated from porcine feces.</title>
        <authorList>
            <person name="Oh B.S."/>
            <person name="Lee J.H."/>
        </authorList>
    </citation>
    <scope>NUCLEOTIDE SEQUENCE [LARGE SCALE GENOMIC DNA]</scope>
    <source>
        <strain evidence="9 10">AGMB00832</strain>
    </source>
</reference>
<feature type="transmembrane region" description="Helical" evidence="7">
    <location>
        <begin position="437"/>
        <end position="461"/>
    </location>
</feature>
<feature type="transmembrane region" description="Helical" evidence="7">
    <location>
        <begin position="268"/>
        <end position="290"/>
    </location>
</feature>
<evidence type="ECO:0000313" key="10">
    <source>
        <dbReference type="Proteomes" id="UP000723714"/>
    </source>
</evidence>
<keyword evidence="2" id="KW-1003">Cell membrane</keyword>
<feature type="transmembrane region" description="Helical" evidence="7">
    <location>
        <begin position="361"/>
        <end position="383"/>
    </location>
</feature>
<dbReference type="InterPro" id="IPR050250">
    <property type="entry name" value="Macrolide_Exporter_MacB"/>
</dbReference>
<keyword evidence="5 7" id="KW-0472">Membrane</keyword>
<feature type="domain" description="ABC3 transporter permease C-terminal" evidence="8">
    <location>
        <begin position="743"/>
        <end position="859"/>
    </location>
</feature>
<dbReference type="InterPro" id="IPR003838">
    <property type="entry name" value="ABC3_permease_C"/>
</dbReference>
<accession>A0ABS6D6Z4</accession>
<keyword evidence="4 7" id="KW-1133">Transmembrane helix</keyword>
<dbReference type="RefSeq" id="WP_216243565.1">
    <property type="nucleotide sequence ID" value="NZ_JABACJ020000016.1"/>
</dbReference>
<dbReference type="PANTHER" id="PTHR30572:SF4">
    <property type="entry name" value="ABC TRANSPORTER PERMEASE YTRF"/>
    <property type="match status" value="1"/>
</dbReference>
<protein>
    <submittedName>
        <fullName evidence="9">ABC transporter permease</fullName>
    </submittedName>
</protein>
<feature type="transmembrane region" description="Helical" evidence="7">
    <location>
        <begin position="793"/>
        <end position="815"/>
    </location>
</feature>
<comment type="caution">
    <text evidence="9">The sequence shown here is derived from an EMBL/GenBank/DDBJ whole genome shotgun (WGS) entry which is preliminary data.</text>
</comment>
<dbReference type="Pfam" id="PF02687">
    <property type="entry name" value="FtsX"/>
    <property type="match status" value="2"/>
</dbReference>
<feature type="transmembrane region" description="Helical" evidence="7">
    <location>
        <begin position="835"/>
        <end position="856"/>
    </location>
</feature>
<dbReference type="PANTHER" id="PTHR30572">
    <property type="entry name" value="MEMBRANE COMPONENT OF TRANSPORTER-RELATED"/>
    <property type="match status" value="1"/>
</dbReference>
<feature type="transmembrane region" description="Helical" evidence="7">
    <location>
        <begin position="736"/>
        <end position="757"/>
    </location>
</feature>
<feature type="transmembrane region" description="Helical" evidence="7">
    <location>
        <begin position="322"/>
        <end position="341"/>
    </location>
</feature>
<evidence type="ECO:0000313" key="9">
    <source>
        <dbReference type="EMBL" id="MBU3877238.1"/>
    </source>
</evidence>
<evidence type="ECO:0000256" key="3">
    <source>
        <dbReference type="ARBA" id="ARBA00022692"/>
    </source>
</evidence>
<comment type="similarity">
    <text evidence="6">Belongs to the ABC-4 integral membrane protein family.</text>
</comment>
<evidence type="ECO:0000256" key="1">
    <source>
        <dbReference type="ARBA" id="ARBA00004651"/>
    </source>
</evidence>
<evidence type="ECO:0000256" key="5">
    <source>
        <dbReference type="ARBA" id="ARBA00023136"/>
    </source>
</evidence>
<evidence type="ECO:0000256" key="2">
    <source>
        <dbReference type="ARBA" id="ARBA00022475"/>
    </source>
</evidence>
<evidence type="ECO:0000256" key="4">
    <source>
        <dbReference type="ARBA" id="ARBA00022989"/>
    </source>
</evidence>
<dbReference type="EMBL" id="JABACJ020000016">
    <property type="protein sequence ID" value="MBU3877238.1"/>
    <property type="molecule type" value="Genomic_DNA"/>
</dbReference>
<evidence type="ECO:0000259" key="8">
    <source>
        <dbReference type="Pfam" id="PF02687"/>
    </source>
</evidence>
<sequence length="869" mass="95910">MSANKIKTKMLNLLAQRSFKASRMRNLIAVLAIMLTTILFTTVTTTGMGAMDSMKLTMQMQKGSRSDGDLRNMTKEQFTALKDADFIEKYGLRMPVGFLTNTVRHNVELDVMDETQAELTFCNPSHGKMPAAADEIVASDLAIRELGAKPKVGAEVTVEFTVHEQQYSLPLVVSGWYPAYNDQTSVMVAGEAFTEAHPEIFDFTYPQDREIAGTYFSDFTAKSIVGLNDKMYDWIRSVGGEPEDQNADNYVPGVINGMTNPALDKNTIATGAAFIVLFTFCGYLLIYNVFDIAVMQEIKRYGLYRTVGMSKKQVRHLINRQALWLSCIGIPMGLAVGYLVGKAALPVVMNVLSVEYENISVSVSPSPVIFIASAVFAAFTVFLSTRKPVRVAASIPPIEAFRYVENAAGKRTKKRSTTGASIPRLAMSNLGRNKRRTAFIIVSLMLCVTLLNCVGIAALSLDVEKQVNYNIRTDFAVVNAVSTNGQKGFTMRTQALSQETMEAIKAQPGVKDASAVYKNTIEDTNVTYDFGIHPTKDPYVDERTGLTYAATEEYYWFSLGDDKRPMCNVYGMEESSIARMDIQEGEHDPHTLYEKMLNGEGVLVGVGVDRKDMSIGKDANFVDVGDIITVYQDGQPVKKLPVLAKAALNGDDEEIGYTSNGTNLVGGDGLFLYFPTSVYQELYEEPVVYKYSFDVEESERLNMTAFLKKYMKEVDPSINYASAEKARESAETTRTMIHFVGGLIGAIFGIAGVLNLLNTVITTILARRHEFATMQSLGMTDKQLTRMMICESVYYALGACGIGLLLSVVLGYTMVKILLGSMWYFTFQFTLVPALLVSVLLIIVAAIVPVIALKMFNKGSIVEKLRVAE</sequence>
<keyword evidence="10" id="KW-1185">Reference proteome</keyword>
<dbReference type="Proteomes" id="UP000723714">
    <property type="component" value="Unassembled WGS sequence"/>
</dbReference>
<keyword evidence="3 7" id="KW-0812">Transmembrane</keyword>
<evidence type="ECO:0000256" key="7">
    <source>
        <dbReference type="SAM" id="Phobius"/>
    </source>
</evidence>